<dbReference type="AlphaFoldDB" id="B4QG20"/>
<gene>
    <name evidence="2" type="primary">Dsim\GD25205</name>
    <name evidence="2" type="ORF">Dsim_GD25205</name>
</gene>
<name>B4QG20_DROSI</name>
<proteinExistence type="predicted"/>
<organism evidence="2 3">
    <name type="scientific">Drosophila simulans</name>
    <name type="common">Fruit fly</name>
    <dbReference type="NCBI Taxonomy" id="7240"/>
    <lineage>
        <taxon>Eukaryota</taxon>
        <taxon>Metazoa</taxon>
        <taxon>Ecdysozoa</taxon>
        <taxon>Arthropoda</taxon>
        <taxon>Hexapoda</taxon>
        <taxon>Insecta</taxon>
        <taxon>Pterygota</taxon>
        <taxon>Neoptera</taxon>
        <taxon>Endopterygota</taxon>
        <taxon>Diptera</taxon>
        <taxon>Brachycera</taxon>
        <taxon>Muscomorpha</taxon>
        <taxon>Ephydroidea</taxon>
        <taxon>Drosophilidae</taxon>
        <taxon>Drosophila</taxon>
        <taxon>Sophophora</taxon>
    </lineage>
</organism>
<dbReference type="Bgee" id="FBgn0196516">
    <property type="expression patterns" value="Expressed in embryo and 3 other cell types or tissues"/>
</dbReference>
<feature type="region of interest" description="Disordered" evidence="1">
    <location>
        <begin position="35"/>
        <end position="60"/>
    </location>
</feature>
<dbReference type="EMBL" id="CM000362">
    <property type="protein sequence ID" value="EDX08056.1"/>
    <property type="molecule type" value="Genomic_DNA"/>
</dbReference>
<feature type="compositionally biased region" description="Polar residues" evidence="1">
    <location>
        <begin position="1"/>
        <end position="10"/>
    </location>
</feature>
<dbReference type="OrthoDB" id="513400at2759"/>
<dbReference type="HOGENOM" id="CLU_2087341_0_0_1"/>
<evidence type="ECO:0000313" key="3">
    <source>
        <dbReference type="Proteomes" id="UP000000304"/>
    </source>
</evidence>
<keyword evidence="3" id="KW-1185">Reference proteome</keyword>
<evidence type="ECO:0000313" key="2">
    <source>
        <dbReference type="EMBL" id="EDX08056.1"/>
    </source>
</evidence>
<feature type="compositionally biased region" description="Basic and acidic residues" evidence="1">
    <location>
        <begin position="11"/>
        <end position="22"/>
    </location>
</feature>
<protein>
    <submittedName>
        <fullName evidence="2">GD25205</fullName>
    </submittedName>
</protein>
<evidence type="ECO:0000256" key="1">
    <source>
        <dbReference type="SAM" id="MobiDB-lite"/>
    </source>
</evidence>
<reference evidence="2 3" key="1">
    <citation type="journal article" date="2007" name="Nature">
        <title>Evolution of genes and genomes on the Drosophila phylogeny.</title>
        <authorList>
            <consortium name="Drosophila 12 Genomes Consortium"/>
            <person name="Clark A.G."/>
            <person name="Eisen M.B."/>
            <person name="Smith D.R."/>
            <person name="Bergman C.M."/>
            <person name="Oliver B."/>
            <person name="Markow T.A."/>
            <person name="Kaufman T.C."/>
            <person name="Kellis M."/>
            <person name="Gelbart W."/>
            <person name="Iyer V.N."/>
            <person name="Pollard D.A."/>
            <person name="Sackton T.B."/>
            <person name="Larracuente A.M."/>
            <person name="Singh N.D."/>
            <person name="Abad J.P."/>
            <person name="Abt D.N."/>
            <person name="Adryan B."/>
            <person name="Aguade M."/>
            <person name="Akashi H."/>
            <person name="Anderson W.W."/>
            <person name="Aquadro C.F."/>
            <person name="Ardell D.H."/>
            <person name="Arguello R."/>
            <person name="Artieri C.G."/>
            <person name="Barbash D.A."/>
            <person name="Barker D."/>
            <person name="Barsanti P."/>
            <person name="Batterham P."/>
            <person name="Batzoglou S."/>
            <person name="Begun D."/>
            <person name="Bhutkar A."/>
            <person name="Blanco E."/>
            <person name="Bosak S.A."/>
            <person name="Bradley R.K."/>
            <person name="Brand A.D."/>
            <person name="Brent M.R."/>
            <person name="Brooks A.N."/>
            <person name="Brown R.H."/>
            <person name="Butlin R.K."/>
            <person name="Caggese C."/>
            <person name="Calvi B.R."/>
            <person name="Bernardo de Carvalho A."/>
            <person name="Caspi A."/>
            <person name="Castrezana S."/>
            <person name="Celniker S.E."/>
            <person name="Chang J.L."/>
            <person name="Chapple C."/>
            <person name="Chatterji S."/>
            <person name="Chinwalla A."/>
            <person name="Civetta A."/>
            <person name="Clifton S.W."/>
            <person name="Comeron J.M."/>
            <person name="Costello J.C."/>
            <person name="Coyne J.A."/>
            <person name="Daub J."/>
            <person name="David R.G."/>
            <person name="Delcher A.L."/>
            <person name="Delehaunty K."/>
            <person name="Do C.B."/>
            <person name="Ebling H."/>
            <person name="Edwards K."/>
            <person name="Eickbush T."/>
            <person name="Evans J.D."/>
            <person name="Filipski A."/>
            <person name="Findeiss S."/>
            <person name="Freyhult E."/>
            <person name="Fulton L."/>
            <person name="Fulton R."/>
            <person name="Garcia A.C."/>
            <person name="Gardiner A."/>
            <person name="Garfield D.A."/>
            <person name="Garvin B.E."/>
            <person name="Gibson G."/>
            <person name="Gilbert D."/>
            <person name="Gnerre S."/>
            <person name="Godfrey J."/>
            <person name="Good R."/>
            <person name="Gotea V."/>
            <person name="Gravely B."/>
            <person name="Greenberg A.J."/>
            <person name="Griffiths-Jones S."/>
            <person name="Gross S."/>
            <person name="Guigo R."/>
            <person name="Gustafson E.A."/>
            <person name="Haerty W."/>
            <person name="Hahn M.W."/>
            <person name="Halligan D.L."/>
            <person name="Halpern A.L."/>
            <person name="Halter G.M."/>
            <person name="Han M.V."/>
            <person name="Heger A."/>
            <person name="Hillier L."/>
            <person name="Hinrichs A.S."/>
            <person name="Holmes I."/>
            <person name="Hoskins R.A."/>
            <person name="Hubisz M.J."/>
            <person name="Hultmark D."/>
            <person name="Huntley M.A."/>
            <person name="Jaffe D.B."/>
            <person name="Jagadeeshan S."/>
            <person name="Jeck W.R."/>
            <person name="Johnson J."/>
            <person name="Jones C.D."/>
            <person name="Jordan W.C."/>
            <person name="Karpen G.H."/>
            <person name="Kataoka E."/>
            <person name="Keightley P.D."/>
            <person name="Kheradpour P."/>
            <person name="Kirkness E.F."/>
            <person name="Koerich L.B."/>
            <person name="Kristiansen K."/>
            <person name="Kudrna D."/>
            <person name="Kulathinal R.J."/>
            <person name="Kumar S."/>
            <person name="Kwok R."/>
            <person name="Lander E."/>
            <person name="Langley C.H."/>
            <person name="Lapoint R."/>
            <person name="Lazzaro B.P."/>
            <person name="Lee S.J."/>
            <person name="Levesque L."/>
            <person name="Li R."/>
            <person name="Lin C.F."/>
            <person name="Lin M.F."/>
            <person name="Lindblad-Toh K."/>
            <person name="Llopart A."/>
            <person name="Long M."/>
            <person name="Low L."/>
            <person name="Lozovsky E."/>
            <person name="Lu J."/>
            <person name="Luo M."/>
            <person name="Machado C.A."/>
            <person name="Makalowski W."/>
            <person name="Marzo M."/>
            <person name="Matsuda M."/>
            <person name="Matzkin L."/>
            <person name="McAllister B."/>
            <person name="McBride C.S."/>
            <person name="McKernan B."/>
            <person name="McKernan K."/>
            <person name="Mendez-Lago M."/>
            <person name="Minx P."/>
            <person name="Mollenhauer M.U."/>
            <person name="Montooth K."/>
            <person name="Mount S.M."/>
            <person name="Mu X."/>
            <person name="Myers E."/>
            <person name="Negre B."/>
            <person name="Newfeld S."/>
            <person name="Nielsen R."/>
            <person name="Noor M.A."/>
            <person name="O'Grady P."/>
            <person name="Pachter L."/>
            <person name="Papaceit M."/>
            <person name="Parisi M.J."/>
            <person name="Parisi M."/>
            <person name="Parts L."/>
            <person name="Pedersen J.S."/>
            <person name="Pesole G."/>
            <person name="Phillippy A.M."/>
            <person name="Ponting C.P."/>
            <person name="Pop M."/>
            <person name="Porcelli D."/>
            <person name="Powell J.R."/>
            <person name="Prohaska S."/>
            <person name="Pruitt K."/>
            <person name="Puig M."/>
            <person name="Quesneville H."/>
            <person name="Ram K.R."/>
            <person name="Rand D."/>
            <person name="Rasmussen M.D."/>
            <person name="Reed L.K."/>
            <person name="Reenan R."/>
            <person name="Reily A."/>
            <person name="Remington K.A."/>
            <person name="Rieger T.T."/>
            <person name="Ritchie M.G."/>
            <person name="Robin C."/>
            <person name="Rogers Y.H."/>
            <person name="Rohde C."/>
            <person name="Rozas J."/>
            <person name="Rubenfield M.J."/>
            <person name="Ruiz A."/>
            <person name="Russo S."/>
            <person name="Salzberg S.L."/>
            <person name="Sanchez-Gracia A."/>
            <person name="Saranga D.J."/>
            <person name="Sato H."/>
            <person name="Schaeffer S.W."/>
            <person name="Schatz M.C."/>
            <person name="Schlenke T."/>
            <person name="Schwartz R."/>
            <person name="Segarra C."/>
            <person name="Singh R.S."/>
            <person name="Sirot L."/>
            <person name="Sirota M."/>
            <person name="Sisneros N.B."/>
            <person name="Smith C.D."/>
            <person name="Smith T.F."/>
            <person name="Spieth J."/>
            <person name="Stage D.E."/>
            <person name="Stark A."/>
            <person name="Stephan W."/>
            <person name="Strausberg R.L."/>
            <person name="Strempel S."/>
            <person name="Sturgill D."/>
            <person name="Sutton G."/>
            <person name="Sutton G.G."/>
            <person name="Tao W."/>
            <person name="Teichmann S."/>
            <person name="Tobari Y.N."/>
            <person name="Tomimura Y."/>
            <person name="Tsolas J.M."/>
            <person name="Valente V.L."/>
            <person name="Venter E."/>
            <person name="Venter J.C."/>
            <person name="Vicario S."/>
            <person name="Vieira F.G."/>
            <person name="Vilella A.J."/>
            <person name="Villasante A."/>
            <person name="Walenz B."/>
            <person name="Wang J."/>
            <person name="Wasserman M."/>
            <person name="Watts T."/>
            <person name="Wilson D."/>
            <person name="Wilson R.K."/>
            <person name="Wing R.A."/>
            <person name="Wolfner M.F."/>
            <person name="Wong A."/>
            <person name="Wong G.K."/>
            <person name="Wu C.I."/>
            <person name="Wu G."/>
            <person name="Yamamoto D."/>
            <person name="Yang H.P."/>
            <person name="Yang S.P."/>
            <person name="Yorke J.A."/>
            <person name="Yoshida K."/>
            <person name="Zdobnov E."/>
            <person name="Zhang P."/>
            <person name="Zhang Y."/>
            <person name="Zimin A.V."/>
            <person name="Baldwin J."/>
            <person name="Abdouelleil A."/>
            <person name="Abdulkadir J."/>
            <person name="Abebe A."/>
            <person name="Abera B."/>
            <person name="Abreu J."/>
            <person name="Acer S.C."/>
            <person name="Aftuck L."/>
            <person name="Alexander A."/>
            <person name="An P."/>
            <person name="Anderson E."/>
            <person name="Anderson S."/>
            <person name="Arachi H."/>
            <person name="Azer M."/>
            <person name="Bachantsang P."/>
            <person name="Barry A."/>
            <person name="Bayul T."/>
            <person name="Berlin A."/>
            <person name="Bessette D."/>
            <person name="Bloom T."/>
            <person name="Blye J."/>
            <person name="Boguslavskiy L."/>
            <person name="Bonnet C."/>
            <person name="Boukhgalter B."/>
            <person name="Bourzgui I."/>
            <person name="Brown A."/>
            <person name="Cahill P."/>
            <person name="Channer S."/>
            <person name="Cheshatsang Y."/>
            <person name="Chuda L."/>
            <person name="Citroen M."/>
            <person name="Collymore A."/>
            <person name="Cooke P."/>
            <person name="Costello M."/>
            <person name="D'Aco K."/>
            <person name="Daza R."/>
            <person name="De Haan G."/>
            <person name="DeGray S."/>
            <person name="DeMaso C."/>
            <person name="Dhargay N."/>
            <person name="Dooley K."/>
            <person name="Dooley E."/>
            <person name="Doricent M."/>
            <person name="Dorje P."/>
            <person name="Dorjee K."/>
            <person name="Dupes A."/>
            <person name="Elong R."/>
            <person name="Falk J."/>
            <person name="Farina A."/>
            <person name="Faro S."/>
            <person name="Ferguson D."/>
            <person name="Fisher S."/>
            <person name="Foley C.D."/>
            <person name="Franke A."/>
            <person name="Friedrich D."/>
            <person name="Gadbois L."/>
            <person name="Gearin G."/>
            <person name="Gearin C.R."/>
            <person name="Giannoukos G."/>
            <person name="Goode T."/>
            <person name="Graham J."/>
            <person name="Grandbois E."/>
            <person name="Grewal S."/>
            <person name="Gyaltsen K."/>
            <person name="Hafez N."/>
            <person name="Hagos B."/>
            <person name="Hall J."/>
            <person name="Henson C."/>
            <person name="Hollinger A."/>
            <person name="Honan T."/>
            <person name="Huard M.D."/>
            <person name="Hughes L."/>
            <person name="Hurhula B."/>
            <person name="Husby M.E."/>
            <person name="Kamat A."/>
            <person name="Kanga B."/>
            <person name="Kashin S."/>
            <person name="Khazanovich D."/>
            <person name="Kisner P."/>
            <person name="Lance K."/>
            <person name="Lara M."/>
            <person name="Lee W."/>
            <person name="Lennon N."/>
            <person name="Letendre F."/>
            <person name="LeVine R."/>
            <person name="Lipovsky A."/>
            <person name="Liu X."/>
            <person name="Liu J."/>
            <person name="Liu S."/>
            <person name="Lokyitsang T."/>
            <person name="Lokyitsang Y."/>
            <person name="Lubonja R."/>
            <person name="Lui A."/>
            <person name="MacDonald P."/>
            <person name="Magnisalis V."/>
            <person name="Maru K."/>
            <person name="Matthews C."/>
            <person name="McCusker W."/>
            <person name="McDonough S."/>
            <person name="Mehta T."/>
            <person name="Meldrim J."/>
            <person name="Meneus L."/>
            <person name="Mihai O."/>
            <person name="Mihalev A."/>
            <person name="Mihova T."/>
            <person name="Mittelman R."/>
            <person name="Mlenga V."/>
            <person name="Montmayeur A."/>
            <person name="Mulrain L."/>
            <person name="Navidi A."/>
            <person name="Naylor J."/>
            <person name="Negash T."/>
            <person name="Nguyen T."/>
            <person name="Nguyen N."/>
            <person name="Nicol R."/>
            <person name="Norbu C."/>
            <person name="Norbu N."/>
            <person name="Novod N."/>
            <person name="O'Neill B."/>
            <person name="Osman S."/>
            <person name="Markiewicz E."/>
            <person name="Oyono O.L."/>
            <person name="Patti C."/>
            <person name="Phunkhang P."/>
            <person name="Pierre F."/>
            <person name="Priest M."/>
            <person name="Raghuraman S."/>
            <person name="Rege F."/>
            <person name="Reyes R."/>
            <person name="Rise C."/>
            <person name="Rogov P."/>
            <person name="Ross K."/>
            <person name="Ryan E."/>
            <person name="Settipalli S."/>
            <person name="Shea T."/>
            <person name="Sherpa N."/>
            <person name="Shi L."/>
            <person name="Shih D."/>
            <person name="Sparrow T."/>
            <person name="Spaulding J."/>
            <person name="Stalker J."/>
            <person name="Stange-Thomann N."/>
            <person name="Stavropoulos S."/>
            <person name="Stone C."/>
            <person name="Strader C."/>
            <person name="Tesfaye S."/>
            <person name="Thomson T."/>
            <person name="Thoulutsang Y."/>
            <person name="Thoulutsang D."/>
            <person name="Topham K."/>
            <person name="Topping I."/>
            <person name="Tsamla T."/>
            <person name="Vassiliev H."/>
            <person name="Vo A."/>
            <person name="Wangchuk T."/>
            <person name="Wangdi T."/>
            <person name="Weiand M."/>
            <person name="Wilkinson J."/>
            <person name="Wilson A."/>
            <person name="Yadav S."/>
            <person name="Young G."/>
            <person name="Yu Q."/>
            <person name="Zembek L."/>
            <person name="Zhong D."/>
            <person name="Zimmer A."/>
            <person name="Zwirko Z."/>
            <person name="Jaffe D.B."/>
            <person name="Alvarez P."/>
            <person name="Brockman W."/>
            <person name="Butler J."/>
            <person name="Chin C."/>
            <person name="Gnerre S."/>
            <person name="Grabherr M."/>
            <person name="Kleber M."/>
            <person name="Mauceli E."/>
            <person name="MacCallum I."/>
        </authorList>
    </citation>
    <scope>NUCLEOTIDE SEQUENCE [LARGE SCALE GENOMIC DNA]</scope>
    <source>
        <strain evidence="3">white501</strain>
    </source>
</reference>
<sequence>MVNATQPKASNDSEIKKPNLEDNVEAIRRELLNLRSSADATEQPPARVKREASNDENCLRQPKLDEVNNNVAAAALSLNMESIGRDLKSIKDDDVEIVTENESYQASPNGTQTSLQT</sequence>
<dbReference type="Proteomes" id="UP000000304">
    <property type="component" value="Chromosome 2R"/>
</dbReference>
<accession>B4QG20</accession>
<dbReference type="STRING" id="7240.B4QG20"/>
<feature type="region of interest" description="Disordered" evidence="1">
    <location>
        <begin position="1"/>
        <end position="22"/>
    </location>
</feature>